<dbReference type="OrthoDB" id="9788479at2"/>
<proteinExistence type="predicted"/>
<dbReference type="Proteomes" id="UP000006251">
    <property type="component" value="Unassembled WGS sequence"/>
</dbReference>
<dbReference type="Gene3D" id="1.10.260.40">
    <property type="entry name" value="lambda repressor-like DNA-binding domains"/>
    <property type="match status" value="1"/>
</dbReference>
<dbReference type="RefSeq" id="WP_006013386.1">
    <property type="nucleotide sequence ID" value="NZ_BAEQ01000050.1"/>
</dbReference>
<comment type="caution">
    <text evidence="2">The sequence shown here is derived from an EMBL/GenBank/DDBJ whole genome shotgun (WGS) entry which is preliminary data.</text>
</comment>
<evidence type="ECO:0000313" key="2">
    <source>
        <dbReference type="EMBL" id="GAC29879.1"/>
    </source>
</evidence>
<feature type="domain" description="HTH cro/C1-type" evidence="1">
    <location>
        <begin position="32"/>
        <end position="91"/>
    </location>
</feature>
<evidence type="ECO:0000259" key="1">
    <source>
        <dbReference type="PROSITE" id="PS50943"/>
    </source>
</evidence>
<protein>
    <submittedName>
        <fullName evidence="2">Cro/CI family transcriptional regulator</fullName>
    </submittedName>
</protein>
<evidence type="ECO:0000313" key="3">
    <source>
        <dbReference type="Proteomes" id="UP000006251"/>
    </source>
</evidence>
<dbReference type="PROSITE" id="PS50943">
    <property type="entry name" value="HTH_CROC1"/>
    <property type="match status" value="1"/>
</dbReference>
<dbReference type="SMART" id="SM00530">
    <property type="entry name" value="HTH_XRE"/>
    <property type="match status" value="1"/>
</dbReference>
<reference evidence="3" key="1">
    <citation type="journal article" date="2014" name="Environ. Microbiol.">
        <title>Comparative genomics of the marine bacterial genus Glaciecola reveals the high degree of genomic diversity and genomic characteristic for cold adaptation.</title>
        <authorList>
            <person name="Qin Q.L."/>
            <person name="Xie B.B."/>
            <person name="Yu Y."/>
            <person name="Shu Y.L."/>
            <person name="Rong J.C."/>
            <person name="Zhang Y.J."/>
            <person name="Zhao D.L."/>
            <person name="Chen X.L."/>
            <person name="Zhang X.Y."/>
            <person name="Chen B."/>
            <person name="Zhou B.C."/>
            <person name="Zhang Y.Z."/>
        </authorList>
    </citation>
    <scope>NUCLEOTIDE SEQUENCE [LARGE SCALE GENOMIC DNA]</scope>
    <source>
        <strain evidence="3">ACAM 615</strain>
    </source>
</reference>
<dbReference type="InterPro" id="IPR001387">
    <property type="entry name" value="Cro/C1-type_HTH"/>
</dbReference>
<dbReference type="EMBL" id="BAEQ01000050">
    <property type="protein sequence ID" value="GAC29879.1"/>
    <property type="molecule type" value="Genomic_DNA"/>
</dbReference>
<accession>K6YAW4</accession>
<dbReference type="SUPFAM" id="SSF47413">
    <property type="entry name" value="lambda repressor-like DNA-binding domains"/>
    <property type="match status" value="1"/>
</dbReference>
<dbReference type="Pfam" id="PF13744">
    <property type="entry name" value="HTH_37"/>
    <property type="match status" value="1"/>
</dbReference>
<keyword evidence="3" id="KW-1185">Reference proteome</keyword>
<dbReference type="STRING" id="1121922.GCA_000428905_00501"/>
<dbReference type="InterPro" id="IPR039554">
    <property type="entry name" value="HigA2-like_HTH"/>
</dbReference>
<sequence length="105" mass="11968">MPLKFYDSPFHITHDEEVANKMAMKMDLSIMLSKLIKEKGWTQTQAADFLGVAQSRVSDLKNAKIEKFTIDTMMDMLEKLGFKIHFAMPSLEQASISIEKERVAA</sequence>
<name>K6YAW4_9ALTE</name>
<gene>
    <name evidence="2" type="ORF">GPAL_3028</name>
</gene>
<dbReference type="AlphaFoldDB" id="K6YAW4"/>
<dbReference type="CDD" id="cd00093">
    <property type="entry name" value="HTH_XRE"/>
    <property type="match status" value="1"/>
</dbReference>
<dbReference type="GO" id="GO:0003677">
    <property type="term" value="F:DNA binding"/>
    <property type="evidence" value="ECO:0007669"/>
    <property type="project" value="InterPro"/>
</dbReference>
<dbReference type="InterPro" id="IPR010982">
    <property type="entry name" value="Lambda_DNA-bd_dom_sf"/>
</dbReference>
<organism evidence="2 3">
    <name type="scientific">Brumicola pallidula DSM 14239 = ACAM 615</name>
    <dbReference type="NCBI Taxonomy" id="1121922"/>
    <lineage>
        <taxon>Bacteria</taxon>
        <taxon>Pseudomonadati</taxon>
        <taxon>Pseudomonadota</taxon>
        <taxon>Gammaproteobacteria</taxon>
        <taxon>Alteromonadales</taxon>
        <taxon>Alteromonadaceae</taxon>
        <taxon>Brumicola</taxon>
    </lineage>
</organism>